<dbReference type="Proteomes" id="UP001178507">
    <property type="component" value="Unassembled WGS sequence"/>
</dbReference>
<evidence type="ECO:0000313" key="5">
    <source>
        <dbReference type="Proteomes" id="UP001178507"/>
    </source>
</evidence>
<organism evidence="4 5">
    <name type="scientific">Effrenium voratum</name>
    <dbReference type="NCBI Taxonomy" id="2562239"/>
    <lineage>
        <taxon>Eukaryota</taxon>
        <taxon>Sar</taxon>
        <taxon>Alveolata</taxon>
        <taxon>Dinophyceae</taxon>
        <taxon>Suessiales</taxon>
        <taxon>Symbiodiniaceae</taxon>
        <taxon>Effrenium</taxon>
    </lineage>
</organism>
<dbReference type="Pfam" id="PF13516">
    <property type="entry name" value="LRR_6"/>
    <property type="match status" value="6"/>
</dbReference>
<dbReference type="AlphaFoldDB" id="A0AA36N838"/>
<evidence type="ECO:0000256" key="3">
    <source>
        <dbReference type="ARBA" id="ARBA00022737"/>
    </source>
</evidence>
<evidence type="ECO:0000313" key="4">
    <source>
        <dbReference type="EMBL" id="CAJ1393921.1"/>
    </source>
</evidence>
<accession>A0AA36N838</accession>
<dbReference type="InterPro" id="IPR027038">
    <property type="entry name" value="RanGap"/>
</dbReference>
<dbReference type="SMART" id="SM00368">
    <property type="entry name" value="LRR_RI"/>
    <property type="match status" value="9"/>
</dbReference>
<dbReference type="InterPro" id="IPR032675">
    <property type="entry name" value="LRR_dom_sf"/>
</dbReference>
<protein>
    <submittedName>
        <fullName evidence="4">Uncharacterized protein</fullName>
    </submittedName>
</protein>
<sequence>MADIGQWVAFLSPESHALELEIKKKDLRGLAATAGEHLKANRTLEKLRLVENQLTPEDAQELAAGLKENTTLRKLAINYNQEMGAKGVEAIMAAVAGHPNLAEFHFGDQGLGPETASLVAGSLRNHPGLRVLDLSFGGEIGLEGAMALADLLRESRGLESLLLTENESIGSEGAKAIAGAIASNEASALKTLECNYNEMKDEGAIAMAEMLKSNRSLRKLGLHANKIQAAGVCAICEALTQNRGLEDIDLRHNQCGDEAAPALAEALRTSTVRIWDLRSMRLTGAGVAQLAPGAAVNIDLSGNDLGAAGLRAVAEWAGKVSADSALEELTAVDYGTAVPEDVELMVARSHQSNLKLKVLELAEFSGPLAPEAEALMVKALAAGSAMASLQLADASEHLEQLVKALTSSQLAKLSCRFLDLAVMQNFLSALPSFSFLSVLELQGTLTGAGPILKEALLLNASLNELTLSKCELNAEDARLISEGLAGNSWLKSLDLSENGLAEGLESIFAANKGLEKLDVTNTGMGDDALAALAGSLNSNKRLTTLRISGAGEVAAFADALQRNVVLRELEWKDALEGSGASLAKALETNSFLGSFLLEQRPKKSKTKKAWRREVDEEFESAMQSIAWLTTRNSQPPLLLHSNFAQGESCKAILTTLAGKTMLELDIPSTASPKDLLRQVFDRLGYVRPLRLVLPDGRFWQEEDRPVADLAGSIGHD</sequence>
<gene>
    <name evidence="4" type="ORF">EVOR1521_LOCUS18676</name>
</gene>
<evidence type="ECO:0000256" key="2">
    <source>
        <dbReference type="ARBA" id="ARBA00022614"/>
    </source>
</evidence>
<dbReference type="PANTHER" id="PTHR24113:SF12">
    <property type="entry name" value="RAN GTPASE-ACTIVATING PROTEIN 1"/>
    <property type="match status" value="1"/>
</dbReference>
<name>A0AA36N838_9DINO</name>
<keyword evidence="5" id="KW-1185">Reference proteome</keyword>
<dbReference type="GO" id="GO:0048471">
    <property type="term" value="C:perinuclear region of cytoplasm"/>
    <property type="evidence" value="ECO:0007669"/>
    <property type="project" value="TreeGrafter"/>
</dbReference>
<comment type="caution">
    <text evidence="4">The sequence shown here is derived from an EMBL/GenBank/DDBJ whole genome shotgun (WGS) entry which is preliminary data.</text>
</comment>
<keyword evidence="3" id="KW-0677">Repeat</keyword>
<dbReference type="InterPro" id="IPR001611">
    <property type="entry name" value="Leu-rich_rpt"/>
</dbReference>
<dbReference type="Gene3D" id="3.80.10.10">
    <property type="entry name" value="Ribonuclease Inhibitor"/>
    <property type="match status" value="3"/>
</dbReference>
<dbReference type="SUPFAM" id="SSF52047">
    <property type="entry name" value="RNI-like"/>
    <property type="match status" value="2"/>
</dbReference>
<dbReference type="PANTHER" id="PTHR24113">
    <property type="entry name" value="RAN GTPASE-ACTIVATING PROTEIN 1"/>
    <property type="match status" value="1"/>
</dbReference>
<proteinExistence type="predicted"/>
<dbReference type="GO" id="GO:0031267">
    <property type="term" value="F:small GTPase binding"/>
    <property type="evidence" value="ECO:0007669"/>
    <property type="project" value="TreeGrafter"/>
</dbReference>
<dbReference type="GO" id="GO:0005829">
    <property type="term" value="C:cytosol"/>
    <property type="evidence" value="ECO:0007669"/>
    <property type="project" value="TreeGrafter"/>
</dbReference>
<keyword evidence="1" id="KW-0343">GTPase activation</keyword>
<keyword evidence="2" id="KW-0433">Leucine-rich repeat</keyword>
<dbReference type="GO" id="GO:0005634">
    <property type="term" value="C:nucleus"/>
    <property type="evidence" value="ECO:0007669"/>
    <property type="project" value="TreeGrafter"/>
</dbReference>
<dbReference type="EMBL" id="CAUJNA010002669">
    <property type="protein sequence ID" value="CAJ1393921.1"/>
    <property type="molecule type" value="Genomic_DNA"/>
</dbReference>
<evidence type="ECO:0000256" key="1">
    <source>
        <dbReference type="ARBA" id="ARBA00022468"/>
    </source>
</evidence>
<dbReference type="GO" id="GO:0005096">
    <property type="term" value="F:GTPase activator activity"/>
    <property type="evidence" value="ECO:0007669"/>
    <property type="project" value="UniProtKB-KW"/>
</dbReference>
<dbReference type="GO" id="GO:0006913">
    <property type="term" value="P:nucleocytoplasmic transport"/>
    <property type="evidence" value="ECO:0007669"/>
    <property type="project" value="TreeGrafter"/>
</dbReference>
<reference evidence="4" key="1">
    <citation type="submission" date="2023-08" db="EMBL/GenBank/DDBJ databases">
        <authorList>
            <person name="Chen Y."/>
            <person name="Shah S."/>
            <person name="Dougan E. K."/>
            <person name="Thang M."/>
            <person name="Chan C."/>
        </authorList>
    </citation>
    <scope>NUCLEOTIDE SEQUENCE</scope>
</reference>